<dbReference type="InterPro" id="IPR022489">
    <property type="entry name" value="PolyP_AMP_Tfrase"/>
</dbReference>
<dbReference type="OrthoDB" id="9775224at2"/>
<comment type="caution">
    <text evidence="3">The sequence shown here is derived from an EMBL/GenBank/DDBJ whole genome shotgun (WGS) entry which is preliminary data.</text>
</comment>
<name>A0A498BY76_9GAMM</name>
<dbReference type="RefSeq" id="WP_121442421.1">
    <property type="nucleotide sequence ID" value="NZ_RCDA01000002.1"/>
</dbReference>
<dbReference type="InterPro" id="IPR027417">
    <property type="entry name" value="P-loop_NTPase"/>
</dbReference>
<dbReference type="Proteomes" id="UP000275461">
    <property type="component" value="Unassembled WGS sequence"/>
</dbReference>
<accession>A0A498BY76</accession>
<gene>
    <name evidence="3" type="ORF">DFR31_1896</name>
</gene>
<evidence type="ECO:0000259" key="2">
    <source>
        <dbReference type="Pfam" id="PF03976"/>
    </source>
</evidence>
<dbReference type="EMBL" id="RCDA01000002">
    <property type="protein sequence ID" value="RLK48784.1"/>
    <property type="molecule type" value="Genomic_DNA"/>
</dbReference>
<dbReference type="Gene3D" id="3.40.50.300">
    <property type="entry name" value="P-loop containing nucleotide triphosphate hydrolases"/>
    <property type="match status" value="2"/>
</dbReference>
<reference evidence="3 4" key="1">
    <citation type="submission" date="2018-10" db="EMBL/GenBank/DDBJ databases">
        <title>Genomic Encyclopedia of Type Strains, Phase IV (KMG-IV): sequencing the most valuable type-strain genomes for metagenomic binning, comparative biology and taxonomic classification.</title>
        <authorList>
            <person name="Goeker M."/>
        </authorList>
    </citation>
    <scope>NUCLEOTIDE SEQUENCE [LARGE SCALE GENOMIC DNA]</scope>
    <source>
        <strain evidence="3 4">DSM 12769</strain>
    </source>
</reference>
<organism evidence="3 4">
    <name type="scientific">Alkalispirillum mobile</name>
    <dbReference type="NCBI Taxonomy" id="85925"/>
    <lineage>
        <taxon>Bacteria</taxon>
        <taxon>Pseudomonadati</taxon>
        <taxon>Pseudomonadota</taxon>
        <taxon>Gammaproteobacteria</taxon>
        <taxon>Chromatiales</taxon>
        <taxon>Ectothiorhodospiraceae</taxon>
        <taxon>Alkalispirillum</taxon>
    </lineage>
</organism>
<dbReference type="AlphaFoldDB" id="A0A498BY76"/>
<evidence type="ECO:0000256" key="1">
    <source>
        <dbReference type="SAM" id="MobiDB-lite"/>
    </source>
</evidence>
<protein>
    <submittedName>
        <fullName evidence="3">Polyphosphate:AMP phosphotransferase</fullName>
    </submittedName>
</protein>
<dbReference type="Pfam" id="PF03976">
    <property type="entry name" value="PPK2"/>
    <property type="match status" value="2"/>
</dbReference>
<feature type="region of interest" description="Disordered" evidence="1">
    <location>
        <begin position="239"/>
        <end position="260"/>
    </location>
</feature>
<dbReference type="PANTHER" id="PTHR34383">
    <property type="entry name" value="POLYPHOSPHATE:AMP PHOSPHOTRANSFERASE-RELATED"/>
    <property type="match status" value="1"/>
</dbReference>
<feature type="domain" description="Polyphosphate kinase-2-related" evidence="2">
    <location>
        <begin position="271"/>
        <end position="494"/>
    </location>
</feature>
<evidence type="ECO:0000313" key="4">
    <source>
        <dbReference type="Proteomes" id="UP000275461"/>
    </source>
</evidence>
<proteinExistence type="predicted"/>
<keyword evidence="4" id="KW-1185">Reference proteome</keyword>
<dbReference type="PANTHER" id="PTHR34383:SF3">
    <property type="entry name" value="POLYPHOSPHATE:AMP PHOSPHOTRANSFERASE"/>
    <property type="match status" value="1"/>
</dbReference>
<feature type="domain" description="Polyphosphate kinase-2-related" evidence="2">
    <location>
        <begin position="13"/>
        <end position="238"/>
    </location>
</feature>
<dbReference type="SUPFAM" id="SSF52540">
    <property type="entry name" value="P-loop containing nucleoside triphosphate hydrolases"/>
    <property type="match status" value="2"/>
</dbReference>
<dbReference type="NCBIfam" id="TIGR03708">
    <property type="entry name" value="poly_P_AMP_trns"/>
    <property type="match status" value="1"/>
</dbReference>
<dbReference type="GO" id="GO:0006797">
    <property type="term" value="P:polyphosphate metabolic process"/>
    <property type="evidence" value="ECO:0007669"/>
    <property type="project" value="InterPro"/>
</dbReference>
<dbReference type="GO" id="GO:0043751">
    <property type="term" value="F:polyphosphate:AMP phosphotransferase activity"/>
    <property type="evidence" value="ECO:0007669"/>
    <property type="project" value="InterPro"/>
</dbReference>
<evidence type="ECO:0000313" key="3">
    <source>
        <dbReference type="EMBL" id="RLK48784.1"/>
    </source>
</evidence>
<dbReference type="InterPro" id="IPR022488">
    <property type="entry name" value="PPK2-related"/>
</dbReference>
<keyword evidence="3" id="KW-0808">Transferase</keyword>
<sequence>MQKRINRLLEGQADKKERKKTLQELRLKLLRSQLALSEAAETPVVIMVTGQVGSGRGETVNLLNKWLENRGMETHAFGPPSDEERARPPMWRYWLSLPPAGRIGIYVNGWYGEAVIDRVQGRIGEHVLATRIEETREFEKTLAAEGALILKFWYRISHDRQAERLHELESDPVNRWRVNELSWLRHEQFDAIDETARRVVEATDSAWAPWHVLEGGHPERQTLQTAAIILDRMQDRLKGRREEVESARTPPKRRPVPQPQTLQGLDLTRSMDKAEYKEELTHWQDRLSQLVRDPVFRRDYAVVAVFEGHDAAGKGGSIHRVTAALDARHYRVISVAAPTDEERAQPWIWRFWRQLPPHGRMTIFDRSWYGRVLVERVEGFAEKTDWQRAYAEINHFEQTLLKSNIILAKFWLAIDADEQLARFQARSETPWKEHKLTDEDWRNRERWDDYQAAINDMLRYTDTTAAPWNVVEANDKRYARVKVIKRLCAAIEGAMESGG</sequence>